<dbReference type="EMBL" id="JNFF01000116">
    <property type="protein sequence ID" value="KEQ28367.1"/>
    <property type="molecule type" value="Genomic_DNA"/>
</dbReference>
<name>A0A081PCE4_9SPHI</name>
<evidence type="ECO:0000256" key="1">
    <source>
        <dbReference type="SAM" id="Phobius"/>
    </source>
</evidence>
<comment type="caution">
    <text evidence="2">The sequence shown here is derived from an EMBL/GenBank/DDBJ whole genome shotgun (WGS) entry which is preliminary data.</text>
</comment>
<keyword evidence="1" id="KW-0812">Transmembrane</keyword>
<accession>A0A081PCE4</accession>
<evidence type="ECO:0000313" key="3">
    <source>
        <dbReference type="Proteomes" id="UP000028007"/>
    </source>
</evidence>
<organism evidence="2 3">
    <name type="scientific">Pedobacter antarcticus 4BY</name>
    <dbReference type="NCBI Taxonomy" id="1358423"/>
    <lineage>
        <taxon>Bacteria</taxon>
        <taxon>Pseudomonadati</taxon>
        <taxon>Bacteroidota</taxon>
        <taxon>Sphingobacteriia</taxon>
        <taxon>Sphingobacteriales</taxon>
        <taxon>Sphingobacteriaceae</taxon>
        <taxon>Pedobacter</taxon>
    </lineage>
</organism>
<sequence>MQDRISEKDGDQKNAAIQEKNSNLTVGLIFINLILLLIFLNWGYVSENQYYFNIILMIGALSFLLGGYALSYRGKGYRAGRWLFVASLVLAAAAIGLYLYAAGMAAAFQH</sequence>
<gene>
    <name evidence="2" type="ORF">N180_01665</name>
</gene>
<dbReference type="eggNOG" id="ENOG5033MWY">
    <property type="taxonomic scope" value="Bacteria"/>
</dbReference>
<reference evidence="2 3" key="1">
    <citation type="journal article" date="1992" name="Int. J. Syst. Bacteriol.">
        <title>Sphingobacterium antarcticus sp. nov. a Psychrotrophic Bacterium from the Soils of Schirmacher Oasis, Antarctica.</title>
        <authorList>
            <person name="Shivaji S."/>
            <person name="Ray M.K."/>
            <person name="Rao N.S."/>
            <person name="Saiserr L."/>
            <person name="Jagannadham M.V."/>
            <person name="Kumar G.S."/>
            <person name="Reddy G."/>
            <person name="Bhargava P.M."/>
        </authorList>
    </citation>
    <scope>NUCLEOTIDE SEQUENCE [LARGE SCALE GENOMIC DNA]</scope>
    <source>
        <strain evidence="2 3">4BY</strain>
    </source>
</reference>
<dbReference type="RefSeq" id="WP_037444200.1">
    <property type="nucleotide sequence ID" value="NZ_JNFF01000116.1"/>
</dbReference>
<keyword evidence="1" id="KW-1133">Transmembrane helix</keyword>
<dbReference type="AlphaFoldDB" id="A0A081PCE4"/>
<proteinExistence type="predicted"/>
<evidence type="ECO:0000313" key="2">
    <source>
        <dbReference type="EMBL" id="KEQ28367.1"/>
    </source>
</evidence>
<dbReference type="OrthoDB" id="773359at2"/>
<feature type="transmembrane region" description="Helical" evidence="1">
    <location>
        <begin position="21"/>
        <end position="44"/>
    </location>
</feature>
<protein>
    <submittedName>
        <fullName evidence="2">Uncharacterized protein</fullName>
    </submittedName>
</protein>
<keyword evidence="3" id="KW-1185">Reference proteome</keyword>
<dbReference type="Proteomes" id="UP000028007">
    <property type="component" value="Unassembled WGS sequence"/>
</dbReference>
<keyword evidence="1" id="KW-0472">Membrane</keyword>
<feature type="transmembrane region" description="Helical" evidence="1">
    <location>
        <begin position="50"/>
        <end position="70"/>
    </location>
</feature>
<feature type="transmembrane region" description="Helical" evidence="1">
    <location>
        <begin position="82"/>
        <end position="108"/>
    </location>
</feature>